<protein>
    <submittedName>
        <fullName evidence="1">Uncharacterized protein</fullName>
    </submittedName>
</protein>
<accession>A0A7S3N3S9</accession>
<organism evidence="1">
    <name type="scientific">Strombidium inclinatum</name>
    <dbReference type="NCBI Taxonomy" id="197538"/>
    <lineage>
        <taxon>Eukaryota</taxon>
        <taxon>Sar</taxon>
        <taxon>Alveolata</taxon>
        <taxon>Ciliophora</taxon>
        <taxon>Intramacronucleata</taxon>
        <taxon>Spirotrichea</taxon>
        <taxon>Oligotrichia</taxon>
        <taxon>Strombidiidae</taxon>
        <taxon>Strombidium</taxon>
    </lineage>
</organism>
<evidence type="ECO:0000313" key="1">
    <source>
        <dbReference type="EMBL" id="CAE0335636.1"/>
    </source>
</evidence>
<sequence>MKTLVFFLPEIGTWIEAMPPQNQDLCLEVFYRISSLGFPESHPHLYNIYREKLASRMESDFKEEVVVQSTPCDPPGVFCPHSPDNHLTTDLKIEVHPLLEDDLLPPNLKYTIEDFVFGCKHCRHLRKSELSDGVSHEEI</sequence>
<dbReference type="AlphaFoldDB" id="A0A7S3N3S9"/>
<gene>
    <name evidence="1" type="ORF">SINC0208_LOCUS16275</name>
</gene>
<reference evidence="1" key="1">
    <citation type="submission" date="2021-01" db="EMBL/GenBank/DDBJ databases">
        <authorList>
            <person name="Corre E."/>
            <person name="Pelletier E."/>
            <person name="Niang G."/>
            <person name="Scheremetjew M."/>
            <person name="Finn R."/>
            <person name="Kale V."/>
            <person name="Holt S."/>
            <person name="Cochrane G."/>
            <person name="Meng A."/>
            <person name="Brown T."/>
            <person name="Cohen L."/>
        </authorList>
    </citation>
    <scope>NUCLEOTIDE SEQUENCE</scope>
    <source>
        <strain evidence="1">S3</strain>
    </source>
</reference>
<name>A0A7S3N3S9_9SPIT</name>
<proteinExistence type="predicted"/>
<dbReference type="EMBL" id="HBIH01040384">
    <property type="protein sequence ID" value="CAE0335636.1"/>
    <property type="molecule type" value="Transcribed_RNA"/>
</dbReference>